<dbReference type="SUPFAM" id="SSF52402">
    <property type="entry name" value="Adenine nucleotide alpha hydrolases-like"/>
    <property type="match status" value="2"/>
</dbReference>
<dbReference type="PANTHER" id="PTHR21294:SF17">
    <property type="entry name" value="PROTEIN FIXA"/>
    <property type="match status" value="1"/>
</dbReference>
<dbReference type="CDD" id="cd01715">
    <property type="entry name" value="ETF_alpha"/>
    <property type="match status" value="1"/>
</dbReference>
<dbReference type="PROSITE" id="PS00696">
    <property type="entry name" value="ETF_ALPHA"/>
    <property type="match status" value="1"/>
</dbReference>
<dbReference type="KEGG" id="mten:GWK48_10785"/>
<dbReference type="OrthoDB" id="307696at2157"/>
<name>A0A6N0NX78_9CREN</name>
<protein>
    <submittedName>
        <fullName evidence="2">Electron transfer flavoprotein subunit alpha</fullName>
    </submittedName>
</protein>
<dbReference type="Proteomes" id="UP000509301">
    <property type="component" value="Chromosome"/>
</dbReference>
<gene>
    <name evidence="2" type="ORF">GWK48_10785</name>
</gene>
<dbReference type="SUPFAM" id="SSF52467">
    <property type="entry name" value="DHS-like NAD/FAD-binding domain"/>
    <property type="match status" value="1"/>
</dbReference>
<dbReference type="InterPro" id="IPR029035">
    <property type="entry name" value="DHS-like_NAD/FAD-binding_dom"/>
</dbReference>
<dbReference type="SMART" id="SM00893">
    <property type="entry name" value="ETF"/>
    <property type="match status" value="2"/>
</dbReference>
<evidence type="ECO:0000313" key="2">
    <source>
        <dbReference type="EMBL" id="QKR00805.1"/>
    </source>
</evidence>
<accession>A0A6N0NX78</accession>
<dbReference type="Pfam" id="PF00766">
    <property type="entry name" value="ETF_alpha"/>
    <property type="match status" value="1"/>
</dbReference>
<dbReference type="InterPro" id="IPR018206">
    <property type="entry name" value="ETF_asu_C_CS"/>
</dbReference>
<reference evidence="2 3" key="1">
    <citation type="submission" date="2020-02" db="EMBL/GenBank/DDBJ databases">
        <title>Comparative genome analysis reveals the metabolism and evolution of the thermophilic archaeal genus Metallosphaera.</title>
        <authorList>
            <person name="Jiang C."/>
        </authorList>
    </citation>
    <scope>NUCLEOTIDE SEQUENCE [LARGE SCALE GENOMIC DNA]</scope>
    <source>
        <strain evidence="2 3">Ric-A</strain>
    </source>
</reference>
<dbReference type="PANTHER" id="PTHR21294">
    <property type="entry name" value="ELECTRON TRANSFER FLAVOPROTEIN BETA-SUBUNIT"/>
    <property type="match status" value="1"/>
</dbReference>
<proteinExistence type="predicted"/>
<dbReference type="GeneID" id="55642434"/>
<evidence type="ECO:0000259" key="1">
    <source>
        <dbReference type="SMART" id="SM00893"/>
    </source>
</evidence>
<evidence type="ECO:0000313" key="3">
    <source>
        <dbReference type="Proteomes" id="UP000509301"/>
    </source>
</evidence>
<dbReference type="Gene3D" id="3.40.50.1220">
    <property type="entry name" value="TPP-binding domain"/>
    <property type="match status" value="1"/>
</dbReference>
<dbReference type="InterPro" id="IPR033948">
    <property type="entry name" value="ETF_beta_N"/>
</dbReference>
<dbReference type="AlphaFoldDB" id="A0A6N0NX78"/>
<sequence>MVRIIVSIKQVPDADDLRVDPVTNTLVREGVPAVVNPPDLYAIEEAIRLRERFGGKVTVITMGPPQGELALRDALAMGADEAYLITDRAMAGADTWATSYTLFKAITKLGGADLYLFGRRAVDGETEQVGPQTAKWLGIPVLGYVKEVKELDQRRVVAVRATENEEEVVELPIPAVLTILETGRPREPDINSLIRAKTAKIPKLTKEDIGAEPSKIGLAGSPTKVIKVHPPPKTRNPEVKRLEDPDAVEWLVQKIRESLQGDQGYEERYVKPEPKVKVKGEVWVYVDHMDTTVNPASWEIMAEGRRIADLMSTSLSAVVVGDNVDNAVEGSFKHGADKVYVGVTKGFNLYDNDVYTQALSKLVRKYQPEAVLFPGTRNSRELASTTAITVDTGLIADCTSFDVDDKGVLNSTRPDFGGKEMSTIVCPKSRPVMVTVRPGVFRPILLERKGEVIREEVEDLFTRFKVLEHRKLERRNVLAEADVVVGVGRGIRDPENIKMAEELASRLGGVVGVTKPLADSGWYPKDRQVGQTGVTIRPKLYLALGISGAVQHLVGISGARKVIAVNQDPEAQIFSNCDYGLVGDLFKVVPELLRRL</sequence>
<dbReference type="Pfam" id="PF01012">
    <property type="entry name" value="ETF"/>
    <property type="match status" value="2"/>
</dbReference>
<feature type="domain" description="Electron transfer flavoprotein alpha/beta-subunit N-terminal" evidence="1">
    <location>
        <begin position="282"/>
        <end position="468"/>
    </location>
</feature>
<dbReference type="InterPro" id="IPR014729">
    <property type="entry name" value="Rossmann-like_a/b/a_fold"/>
</dbReference>
<dbReference type="InterPro" id="IPR014731">
    <property type="entry name" value="ETF_asu_C"/>
</dbReference>
<dbReference type="InterPro" id="IPR014730">
    <property type="entry name" value="ETF_a/b_N"/>
</dbReference>
<dbReference type="GO" id="GO:0009055">
    <property type="term" value="F:electron transfer activity"/>
    <property type="evidence" value="ECO:0007669"/>
    <property type="project" value="InterPro"/>
</dbReference>
<keyword evidence="3" id="KW-1185">Reference proteome</keyword>
<dbReference type="Gene3D" id="3.40.50.620">
    <property type="entry name" value="HUPs"/>
    <property type="match status" value="2"/>
</dbReference>
<feature type="domain" description="Electron transfer flavoprotein alpha/beta-subunit N-terminal" evidence="1">
    <location>
        <begin position="23"/>
        <end position="213"/>
    </location>
</feature>
<dbReference type="CDD" id="cd01714">
    <property type="entry name" value="ETF_beta"/>
    <property type="match status" value="1"/>
</dbReference>
<organism evidence="2 3">
    <name type="scientific">Metallosphaera tengchongensis</name>
    <dbReference type="NCBI Taxonomy" id="1532350"/>
    <lineage>
        <taxon>Archaea</taxon>
        <taxon>Thermoproteota</taxon>
        <taxon>Thermoprotei</taxon>
        <taxon>Sulfolobales</taxon>
        <taxon>Sulfolobaceae</taxon>
        <taxon>Metallosphaera</taxon>
    </lineage>
</organism>
<dbReference type="InterPro" id="IPR012255">
    <property type="entry name" value="ETF_b"/>
</dbReference>
<dbReference type="InterPro" id="IPR033947">
    <property type="entry name" value="ETF_alpha_N"/>
</dbReference>
<dbReference type="EMBL" id="CP049074">
    <property type="protein sequence ID" value="QKR00805.1"/>
    <property type="molecule type" value="Genomic_DNA"/>
</dbReference>
<dbReference type="RefSeq" id="WP_174632175.1">
    <property type="nucleotide sequence ID" value="NZ_CP049074.1"/>
</dbReference>